<dbReference type="CDD" id="cd02541">
    <property type="entry name" value="UGPase_prokaryotic"/>
    <property type="match status" value="1"/>
</dbReference>
<dbReference type="Gene3D" id="3.90.550.10">
    <property type="entry name" value="Spore Coat Polysaccharide Biosynthesis Protein SpsA, Chain A"/>
    <property type="match status" value="1"/>
</dbReference>
<dbReference type="Proteomes" id="UP000269097">
    <property type="component" value="Chromosome"/>
</dbReference>
<evidence type="ECO:0000256" key="6">
    <source>
        <dbReference type="RuleBase" id="RU361259"/>
    </source>
</evidence>
<dbReference type="EMBL" id="CP033433">
    <property type="protein sequence ID" value="AYQ71440.1"/>
    <property type="molecule type" value="Genomic_DNA"/>
</dbReference>
<sequence length="291" mass="31741">MKKVTKAVIPAAGWGTRFLPATKAIPKEMFPIVDKPVIQYIVEEAAEAGIEDILIVTGERKGAIGEHFGSNPELEAALRSQNKDSLLQTVEQLARLANIHFTVQKQPLGLGHAVLCAREFVGEEPFAVLLGDTVRADTSGGIKPLTDVYREKQCSVIAVEPVDWSEVGNYGIVDGSFENDRLMLVNRLVEKPRENPPSNFAIMGRYILEPDIFPILGSLSAGAGGEIQLTDALQQLANGQAFYAHVSKFGLHDVGNRLGYLQAAVLEGLRERTLKEPFGAFLKKVVSELHD</sequence>
<reference evidence="8 9" key="1">
    <citation type="submission" date="2018-10" db="EMBL/GenBank/DDBJ databases">
        <title>Genome Sequence of Cohnella sp.</title>
        <authorList>
            <person name="Srinivasan S."/>
            <person name="Kim M.K."/>
        </authorList>
    </citation>
    <scope>NUCLEOTIDE SEQUENCE [LARGE SCALE GENOMIC DNA]</scope>
    <source>
        <strain evidence="8 9">18JY8-7</strain>
    </source>
</reference>
<feature type="domain" description="Nucleotidyl transferase" evidence="7">
    <location>
        <begin position="6"/>
        <end position="264"/>
    </location>
</feature>
<gene>
    <name evidence="8" type="primary">galU</name>
    <name evidence="8" type="ORF">EAV92_01865</name>
</gene>
<organism evidence="8 9">
    <name type="scientific">Cohnella candidum</name>
    <dbReference type="NCBI Taxonomy" id="2674991"/>
    <lineage>
        <taxon>Bacteria</taxon>
        <taxon>Bacillati</taxon>
        <taxon>Bacillota</taxon>
        <taxon>Bacilli</taxon>
        <taxon>Bacillales</taxon>
        <taxon>Paenibacillaceae</taxon>
        <taxon>Cohnella</taxon>
    </lineage>
</organism>
<keyword evidence="9" id="KW-1185">Reference proteome</keyword>
<accession>A0A3G3JT88</accession>
<name>A0A3G3JT88_9BACL</name>
<dbReference type="SUPFAM" id="SSF53448">
    <property type="entry name" value="Nucleotide-diphospho-sugar transferases"/>
    <property type="match status" value="1"/>
</dbReference>
<keyword evidence="4 6" id="KW-0548">Nucleotidyltransferase</keyword>
<dbReference type="EC" id="2.7.7.9" evidence="2 6"/>
<dbReference type="InterPro" id="IPR029044">
    <property type="entry name" value="Nucleotide-diphossugar_trans"/>
</dbReference>
<dbReference type="PANTHER" id="PTHR43197:SF1">
    <property type="entry name" value="UTP--GLUCOSE-1-PHOSPHATE URIDYLYLTRANSFERASE"/>
    <property type="match status" value="1"/>
</dbReference>
<dbReference type="GO" id="GO:0003983">
    <property type="term" value="F:UTP:glucose-1-phosphate uridylyltransferase activity"/>
    <property type="evidence" value="ECO:0007669"/>
    <property type="project" value="UniProtKB-EC"/>
</dbReference>
<dbReference type="KEGG" id="coh:EAV92_01865"/>
<dbReference type="PANTHER" id="PTHR43197">
    <property type="entry name" value="UTP--GLUCOSE-1-PHOSPHATE URIDYLYLTRANSFERASE"/>
    <property type="match status" value="1"/>
</dbReference>
<dbReference type="InterPro" id="IPR005771">
    <property type="entry name" value="GalU_uridylyltTrfase_bac/arc"/>
</dbReference>
<evidence type="ECO:0000313" key="9">
    <source>
        <dbReference type="Proteomes" id="UP000269097"/>
    </source>
</evidence>
<evidence type="ECO:0000259" key="7">
    <source>
        <dbReference type="Pfam" id="PF00483"/>
    </source>
</evidence>
<evidence type="ECO:0000256" key="1">
    <source>
        <dbReference type="ARBA" id="ARBA00006890"/>
    </source>
</evidence>
<dbReference type="GO" id="GO:0006011">
    <property type="term" value="P:UDP-alpha-D-glucose metabolic process"/>
    <property type="evidence" value="ECO:0007669"/>
    <property type="project" value="InterPro"/>
</dbReference>
<dbReference type="AlphaFoldDB" id="A0A3G3JT88"/>
<dbReference type="RefSeq" id="WP_123039504.1">
    <property type="nucleotide sequence ID" value="NZ_CP033433.1"/>
</dbReference>
<evidence type="ECO:0000313" key="8">
    <source>
        <dbReference type="EMBL" id="AYQ71440.1"/>
    </source>
</evidence>
<dbReference type="InterPro" id="IPR005835">
    <property type="entry name" value="NTP_transferase_dom"/>
</dbReference>
<dbReference type="NCBIfam" id="TIGR01099">
    <property type="entry name" value="galU"/>
    <property type="match status" value="1"/>
</dbReference>
<evidence type="ECO:0000256" key="3">
    <source>
        <dbReference type="ARBA" id="ARBA00022679"/>
    </source>
</evidence>
<evidence type="ECO:0000256" key="5">
    <source>
        <dbReference type="ARBA" id="ARBA00048128"/>
    </source>
</evidence>
<proteinExistence type="inferred from homology"/>
<evidence type="ECO:0000256" key="2">
    <source>
        <dbReference type="ARBA" id="ARBA00012415"/>
    </source>
</evidence>
<comment type="similarity">
    <text evidence="1 6">Belongs to the UDPGP type 2 family.</text>
</comment>
<protein>
    <recommendedName>
        <fullName evidence="2 6">UTP--glucose-1-phosphate uridylyltransferase</fullName>
        <ecNumber evidence="2 6">2.7.7.9</ecNumber>
    </recommendedName>
    <alternativeName>
        <fullName evidence="6">UDP-glucose pyrophosphorylase</fullName>
    </alternativeName>
</protein>
<dbReference type="Pfam" id="PF00483">
    <property type="entry name" value="NTP_transferase"/>
    <property type="match status" value="1"/>
</dbReference>
<keyword evidence="3 6" id="KW-0808">Transferase</keyword>
<comment type="catalytic activity">
    <reaction evidence="5 6">
        <text>alpha-D-glucose 1-phosphate + UTP + H(+) = UDP-alpha-D-glucose + diphosphate</text>
        <dbReference type="Rhea" id="RHEA:19889"/>
        <dbReference type="ChEBI" id="CHEBI:15378"/>
        <dbReference type="ChEBI" id="CHEBI:33019"/>
        <dbReference type="ChEBI" id="CHEBI:46398"/>
        <dbReference type="ChEBI" id="CHEBI:58601"/>
        <dbReference type="ChEBI" id="CHEBI:58885"/>
        <dbReference type="EC" id="2.7.7.9"/>
    </reaction>
</comment>
<evidence type="ECO:0000256" key="4">
    <source>
        <dbReference type="ARBA" id="ARBA00022695"/>
    </source>
</evidence>